<evidence type="ECO:0008006" key="3">
    <source>
        <dbReference type="Google" id="ProtNLM"/>
    </source>
</evidence>
<dbReference type="EMBL" id="JAAIUW010000007">
    <property type="protein sequence ID" value="KAF7822965.1"/>
    <property type="molecule type" value="Genomic_DNA"/>
</dbReference>
<evidence type="ECO:0000313" key="1">
    <source>
        <dbReference type="EMBL" id="KAF7822965.1"/>
    </source>
</evidence>
<proteinExistence type="predicted"/>
<keyword evidence="2" id="KW-1185">Reference proteome</keyword>
<reference evidence="1" key="1">
    <citation type="submission" date="2020-09" db="EMBL/GenBank/DDBJ databases">
        <title>Genome-Enabled Discovery of Anthraquinone Biosynthesis in Senna tora.</title>
        <authorList>
            <person name="Kang S.-H."/>
            <person name="Pandey R.P."/>
            <person name="Lee C.-M."/>
            <person name="Sim J.-S."/>
            <person name="Jeong J.-T."/>
            <person name="Choi B.-S."/>
            <person name="Jung M."/>
            <person name="Ginzburg D."/>
            <person name="Zhao K."/>
            <person name="Won S.Y."/>
            <person name="Oh T.-J."/>
            <person name="Yu Y."/>
            <person name="Kim N.-H."/>
            <person name="Lee O.R."/>
            <person name="Lee T.-H."/>
            <person name="Bashyal P."/>
            <person name="Kim T.-S."/>
            <person name="Lee W.-H."/>
            <person name="Kawkins C."/>
            <person name="Kim C.-K."/>
            <person name="Kim J.S."/>
            <person name="Ahn B.O."/>
            <person name="Rhee S.Y."/>
            <person name="Sohng J.K."/>
        </authorList>
    </citation>
    <scope>NUCLEOTIDE SEQUENCE</scope>
    <source>
        <tissue evidence="1">Leaf</tissue>
    </source>
</reference>
<evidence type="ECO:0000313" key="2">
    <source>
        <dbReference type="Proteomes" id="UP000634136"/>
    </source>
</evidence>
<comment type="caution">
    <text evidence="1">The sequence shown here is derived from an EMBL/GenBank/DDBJ whole genome shotgun (WGS) entry which is preliminary data.</text>
</comment>
<dbReference type="Proteomes" id="UP000634136">
    <property type="component" value="Unassembled WGS sequence"/>
</dbReference>
<organism evidence="1 2">
    <name type="scientific">Senna tora</name>
    <dbReference type="NCBI Taxonomy" id="362788"/>
    <lineage>
        <taxon>Eukaryota</taxon>
        <taxon>Viridiplantae</taxon>
        <taxon>Streptophyta</taxon>
        <taxon>Embryophyta</taxon>
        <taxon>Tracheophyta</taxon>
        <taxon>Spermatophyta</taxon>
        <taxon>Magnoliopsida</taxon>
        <taxon>eudicotyledons</taxon>
        <taxon>Gunneridae</taxon>
        <taxon>Pentapetalae</taxon>
        <taxon>rosids</taxon>
        <taxon>fabids</taxon>
        <taxon>Fabales</taxon>
        <taxon>Fabaceae</taxon>
        <taxon>Caesalpinioideae</taxon>
        <taxon>Cassia clade</taxon>
        <taxon>Senna</taxon>
    </lineage>
</organism>
<protein>
    <recommendedName>
        <fullName evidence="3">RNase H type-1 domain-containing protein</fullName>
    </recommendedName>
</protein>
<accession>A0A834WGW5</accession>
<dbReference type="AlphaFoldDB" id="A0A834WGW5"/>
<sequence>MHHVNEPRLVGRRKLDQHKFKVSQVISASPPECMHAELVAIRQGLITTRDLGLLMAELESDSLKVIGIIKMGAQSNMNLAI</sequence>
<name>A0A834WGW5_9FABA</name>
<gene>
    <name evidence="1" type="ORF">G2W53_021109</name>
</gene>